<dbReference type="EMBL" id="JBFXLU010000278">
    <property type="protein sequence ID" value="KAL2831650.1"/>
    <property type="molecule type" value="Genomic_DNA"/>
</dbReference>
<comment type="caution">
    <text evidence="2">The sequence shown here is derived from an EMBL/GenBank/DDBJ whole genome shotgun (WGS) entry which is preliminary data.</text>
</comment>
<gene>
    <name evidence="2" type="ORF">BJY01DRAFT_106794</name>
</gene>
<sequence>MNSRCGNEAVSTFPLTWLVDTLITSVSSRLLLRNVQTGKERKSKKSLRRKYPVKFRIQQNHLLSGEPLGKSSQCDGWPAHPQCHLHRSIETACNPVPYPHGGDLAPIRCP</sequence>
<proteinExistence type="predicted"/>
<organism evidence="2 3">
    <name type="scientific">Aspergillus pseudoustus</name>
    <dbReference type="NCBI Taxonomy" id="1810923"/>
    <lineage>
        <taxon>Eukaryota</taxon>
        <taxon>Fungi</taxon>
        <taxon>Dikarya</taxon>
        <taxon>Ascomycota</taxon>
        <taxon>Pezizomycotina</taxon>
        <taxon>Eurotiomycetes</taxon>
        <taxon>Eurotiomycetidae</taxon>
        <taxon>Eurotiales</taxon>
        <taxon>Aspergillaceae</taxon>
        <taxon>Aspergillus</taxon>
        <taxon>Aspergillus subgen. Nidulantes</taxon>
    </lineage>
</organism>
<evidence type="ECO:0000313" key="2">
    <source>
        <dbReference type="EMBL" id="KAL2831650.1"/>
    </source>
</evidence>
<accession>A0ABR4IV67</accession>
<dbReference type="Proteomes" id="UP001610446">
    <property type="component" value="Unassembled WGS sequence"/>
</dbReference>
<reference evidence="2 3" key="1">
    <citation type="submission" date="2024-07" db="EMBL/GenBank/DDBJ databases">
        <title>Section-level genome sequencing and comparative genomics of Aspergillus sections Usti and Cavernicolus.</title>
        <authorList>
            <consortium name="Lawrence Berkeley National Laboratory"/>
            <person name="Nybo J.L."/>
            <person name="Vesth T.C."/>
            <person name="Theobald S."/>
            <person name="Frisvad J.C."/>
            <person name="Larsen T.O."/>
            <person name="Kjaerboelling I."/>
            <person name="Rothschild-Mancinelli K."/>
            <person name="Lyhne E.K."/>
            <person name="Kogle M.E."/>
            <person name="Barry K."/>
            <person name="Clum A."/>
            <person name="Na H."/>
            <person name="Ledsgaard L."/>
            <person name="Lin J."/>
            <person name="Lipzen A."/>
            <person name="Kuo A."/>
            <person name="Riley R."/>
            <person name="Mondo S."/>
            <person name="Labutti K."/>
            <person name="Haridas S."/>
            <person name="Pangalinan J."/>
            <person name="Salamov A.A."/>
            <person name="Simmons B.A."/>
            <person name="Magnuson J.K."/>
            <person name="Chen J."/>
            <person name="Drula E."/>
            <person name="Henrissat B."/>
            <person name="Wiebenga A."/>
            <person name="Lubbers R.J."/>
            <person name="Gomes A.C."/>
            <person name="Makela M.R."/>
            <person name="Stajich J."/>
            <person name="Grigoriev I.V."/>
            <person name="Mortensen U.H."/>
            <person name="De Vries R.P."/>
            <person name="Baker S.E."/>
            <person name="Andersen M.R."/>
        </authorList>
    </citation>
    <scope>NUCLEOTIDE SEQUENCE [LARGE SCALE GENOMIC DNA]</scope>
    <source>
        <strain evidence="2 3">CBS 123904</strain>
    </source>
</reference>
<evidence type="ECO:0000313" key="3">
    <source>
        <dbReference type="Proteomes" id="UP001610446"/>
    </source>
</evidence>
<keyword evidence="1" id="KW-0812">Transmembrane</keyword>
<evidence type="ECO:0000256" key="1">
    <source>
        <dbReference type="SAM" id="Phobius"/>
    </source>
</evidence>
<protein>
    <submittedName>
        <fullName evidence="2">Uncharacterized protein</fullName>
    </submittedName>
</protein>
<keyword evidence="3" id="KW-1185">Reference proteome</keyword>
<feature type="transmembrane region" description="Helical" evidence="1">
    <location>
        <begin position="12"/>
        <end position="32"/>
    </location>
</feature>
<keyword evidence="1" id="KW-0472">Membrane</keyword>
<keyword evidence="1" id="KW-1133">Transmembrane helix</keyword>
<name>A0ABR4IV67_9EURO</name>